<dbReference type="SUPFAM" id="SSF52540">
    <property type="entry name" value="P-loop containing nucleoside triphosphate hydrolases"/>
    <property type="match status" value="1"/>
</dbReference>
<dbReference type="GO" id="GO:0005524">
    <property type="term" value="F:ATP binding"/>
    <property type="evidence" value="ECO:0007669"/>
    <property type="project" value="UniProtKB-KW"/>
</dbReference>
<dbReference type="GO" id="GO:0016887">
    <property type="term" value="F:ATP hydrolysis activity"/>
    <property type="evidence" value="ECO:0007669"/>
    <property type="project" value="InterPro"/>
</dbReference>
<dbReference type="InterPro" id="IPR027417">
    <property type="entry name" value="P-loop_NTPase"/>
</dbReference>
<dbReference type="Pfam" id="PF00005">
    <property type="entry name" value="ABC_tran"/>
    <property type="match status" value="1"/>
</dbReference>
<evidence type="ECO:0000256" key="4">
    <source>
        <dbReference type="ARBA" id="ARBA00022840"/>
    </source>
</evidence>
<keyword evidence="2" id="KW-0677">Repeat</keyword>
<evidence type="ECO:0000313" key="6">
    <source>
        <dbReference type="EMBL" id="PJF46538.1"/>
    </source>
</evidence>
<comment type="caution">
    <text evidence="6">The sequence shown here is derived from an EMBL/GenBank/DDBJ whole genome shotgun (WGS) entry which is preliminary data.</text>
</comment>
<dbReference type="PANTHER" id="PTHR43790:SF9">
    <property type="entry name" value="GALACTOFURANOSE TRANSPORTER ATP-BINDING PROTEIN YTFR"/>
    <property type="match status" value="1"/>
</dbReference>
<name>A0A2M8Q9Q8_9CHLR</name>
<accession>A0A2M8Q9Q8</accession>
<organism evidence="6 7">
    <name type="scientific">Candidatus Thermofonsia Clade 3 bacterium</name>
    <dbReference type="NCBI Taxonomy" id="2364212"/>
    <lineage>
        <taxon>Bacteria</taxon>
        <taxon>Bacillati</taxon>
        <taxon>Chloroflexota</taxon>
        <taxon>Candidatus Thermofontia</taxon>
        <taxon>Candidatus Thermofonsia Clade 3</taxon>
    </lineage>
</organism>
<dbReference type="AlphaFoldDB" id="A0A2M8Q9Q8"/>
<dbReference type="InterPro" id="IPR050107">
    <property type="entry name" value="ABC_carbohydrate_import_ATPase"/>
</dbReference>
<reference evidence="6 7" key="1">
    <citation type="submission" date="2017-11" db="EMBL/GenBank/DDBJ databases">
        <title>Evolution of Phototrophy in the Chloroflexi Phylum Driven by Horizontal Gene Transfer.</title>
        <authorList>
            <person name="Ward L.M."/>
            <person name="Hemp J."/>
            <person name="Shih P.M."/>
            <person name="Mcglynn S.E."/>
            <person name="Fischer W."/>
        </authorList>
    </citation>
    <scope>NUCLEOTIDE SEQUENCE [LARGE SCALE GENOMIC DNA]</scope>
    <source>
        <strain evidence="6">JP3_7</strain>
    </source>
</reference>
<dbReference type="Gene3D" id="3.40.50.300">
    <property type="entry name" value="P-loop containing nucleotide triphosphate hydrolases"/>
    <property type="match status" value="1"/>
</dbReference>
<keyword evidence="1" id="KW-0813">Transport</keyword>
<keyword evidence="3" id="KW-0547">Nucleotide-binding</keyword>
<evidence type="ECO:0000313" key="7">
    <source>
        <dbReference type="Proteomes" id="UP000230790"/>
    </source>
</evidence>
<dbReference type="InterPro" id="IPR003439">
    <property type="entry name" value="ABC_transporter-like_ATP-bd"/>
</dbReference>
<keyword evidence="4 6" id="KW-0067">ATP-binding</keyword>
<proteinExistence type="predicted"/>
<feature type="non-terminal residue" evidence="6">
    <location>
        <position position="145"/>
    </location>
</feature>
<dbReference type="PANTHER" id="PTHR43790">
    <property type="entry name" value="CARBOHYDRATE TRANSPORT ATP-BINDING PROTEIN MG119-RELATED"/>
    <property type="match status" value="1"/>
</dbReference>
<evidence type="ECO:0000259" key="5">
    <source>
        <dbReference type="Pfam" id="PF00005"/>
    </source>
</evidence>
<gene>
    <name evidence="6" type="ORF">CUN48_13290</name>
</gene>
<protein>
    <submittedName>
        <fullName evidence="6">ABC transporter ATP-binding protein</fullName>
    </submittedName>
</protein>
<dbReference type="EMBL" id="PGTN01000153">
    <property type="protein sequence ID" value="PJF46538.1"/>
    <property type="molecule type" value="Genomic_DNA"/>
</dbReference>
<evidence type="ECO:0000256" key="1">
    <source>
        <dbReference type="ARBA" id="ARBA00022448"/>
    </source>
</evidence>
<evidence type="ECO:0000256" key="2">
    <source>
        <dbReference type="ARBA" id="ARBA00022737"/>
    </source>
</evidence>
<evidence type="ECO:0000256" key="3">
    <source>
        <dbReference type="ARBA" id="ARBA00022741"/>
    </source>
</evidence>
<feature type="domain" description="ABC transporter" evidence="5">
    <location>
        <begin position="21"/>
        <end position="133"/>
    </location>
</feature>
<sequence>MATPFIELKNVYKSYGSVNALSGVNLTIEEGRVLGLIGDNGAGKSTLIKLIAGVHSPDSGEMWVKGKKVTHWSVAQARAAGIETVFQDRALAEQQSIARNIFMGRELTNPLGLIDVKRQREEAERLMREIGFTSKVFSPDSRVMT</sequence>
<dbReference type="Proteomes" id="UP000230790">
    <property type="component" value="Unassembled WGS sequence"/>
</dbReference>